<dbReference type="RefSeq" id="WP_311423917.1">
    <property type="nucleotide sequence ID" value="NZ_JAVREH010000022.1"/>
</dbReference>
<reference evidence="3" key="1">
    <citation type="submission" date="2023-07" db="EMBL/GenBank/DDBJ databases">
        <title>30 novel species of actinomycetes from the DSMZ collection.</title>
        <authorList>
            <person name="Nouioui I."/>
        </authorList>
    </citation>
    <scope>NUCLEOTIDE SEQUENCE [LARGE SCALE GENOMIC DNA]</scope>
    <source>
        <strain evidence="3">DSM 44399</strain>
    </source>
</reference>
<dbReference type="InterPro" id="IPR004304">
    <property type="entry name" value="FmdA_AmdA"/>
</dbReference>
<keyword evidence="3" id="KW-1185">Reference proteome</keyword>
<feature type="region of interest" description="Disordered" evidence="1">
    <location>
        <begin position="43"/>
        <end position="63"/>
    </location>
</feature>
<gene>
    <name evidence="2" type="ORF">RM423_15345</name>
</gene>
<dbReference type="Proteomes" id="UP001183176">
    <property type="component" value="Unassembled WGS sequence"/>
</dbReference>
<dbReference type="PANTHER" id="PTHR31891:SF1">
    <property type="entry name" value="FORMAMIDASE C869.04-RELATED"/>
    <property type="match status" value="1"/>
</dbReference>
<evidence type="ECO:0000313" key="3">
    <source>
        <dbReference type="Proteomes" id="UP001183176"/>
    </source>
</evidence>
<evidence type="ECO:0000256" key="1">
    <source>
        <dbReference type="SAM" id="MobiDB-lite"/>
    </source>
</evidence>
<dbReference type="Gene3D" id="3.10.28.20">
    <property type="entry name" value="Acetamidase/Formamidase-like domains"/>
    <property type="match status" value="1"/>
</dbReference>
<dbReference type="Gene3D" id="2.60.120.580">
    <property type="entry name" value="Acetamidase/Formamidase-like domains"/>
    <property type="match status" value="2"/>
</dbReference>
<dbReference type="PANTHER" id="PTHR31891">
    <property type="entry name" value="FORMAMIDASE C869.04-RELATED"/>
    <property type="match status" value="1"/>
</dbReference>
<comment type="caution">
    <text evidence="2">The sequence shown here is derived from an EMBL/GenBank/DDBJ whole genome shotgun (WGS) entry which is preliminary data.</text>
</comment>
<evidence type="ECO:0000313" key="2">
    <source>
        <dbReference type="EMBL" id="MDT0262771.1"/>
    </source>
</evidence>
<sequence>MTQHRLDPTPTTVTDYFNPETPSVLSVESGDSVVVRSLDASGYLSRQQSPGDRPPQLLPQGRGHCLTGPIEVLGARPGMVLSVEFRSLQTADWGWTVAAALDNRLTRRLGLAGGPPVSFLWDIDWDIDAAAGTATNDRGHTVGLAPFLGVVGMPPADPGRHSTIPPRTEGGGNIDCRELVAGSTLFLPVTVPGALLSLGDGHAAQGDGEVGGTAIECGMTTTAVLTLVADAPVPGIHAETPSGRITFGFDKDLNVAMGDALDNMLTWMQGLYGLEKAAALALASVSVDLRVTQVANDVWGVHAVLPTGAVTWNA</sequence>
<name>A0ABU2JCP8_9ACTN</name>
<dbReference type="Pfam" id="PF03069">
    <property type="entry name" value="FmdA_AmdA"/>
    <property type="match status" value="2"/>
</dbReference>
<proteinExistence type="predicted"/>
<protein>
    <submittedName>
        <fullName evidence="2">Acetamidase/formamidase family protein</fullName>
    </submittedName>
</protein>
<dbReference type="EMBL" id="JAVREH010000022">
    <property type="protein sequence ID" value="MDT0262771.1"/>
    <property type="molecule type" value="Genomic_DNA"/>
</dbReference>
<organism evidence="2 3">
    <name type="scientific">Jatrophihabitans lederbergiae</name>
    <dbReference type="NCBI Taxonomy" id="3075547"/>
    <lineage>
        <taxon>Bacteria</taxon>
        <taxon>Bacillati</taxon>
        <taxon>Actinomycetota</taxon>
        <taxon>Actinomycetes</taxon>
        <taxon>Jatrophihabitantales</taxon>
        <taxon>Jatrophihabitantaceae</taxon>
        <taxon>Jatrophihabitans</taxon>
    </lineage>
</organism>
<dbReference type="SUPFAM" id="SSF141130">
    <property type="entry name" value="Acetamidase/Formamidase-like"/>
    <property type="match status" value="1"/>
</dbReference>
<accession>A0ABU2JCP8</accession>